<evidence type="ECO:0000313" key="4">
    <source>
        <dbReference type="Proteomes" id="UP000014978"/>
    </source>
</evidence>
<feature type="compositionally biased region" description="Basic and acidic residues" evidence="1">
    <location>
        <begin position="85"/>
        <end position="100"/>
    </location>
</feature>
<feature type="region of interest" description="Disordered" evidence="1">
    <location>
        <begin position="80"/>
        <end position="146"/>
    </location>
</feature>
<organism evidence="3 4">
    <name type="scientific">Spraguea lophii (strain 42_110)</name>
    <name type="common">Microsporidian parasite</name>
    <dbReference type="NCBI Taxonomy" id="1358809"/>
    <lineage>
        <taxon>Eukaryota</taxon>
        <taxon>Fungi</taxon>
        <taxon>Fungi incertae sedis</taxon>
        <taxon>Microsporidia</taxon>
        <taxon>Spragueidae</taxon>
        <taxon>Spraguea</taxon>
    </lineage>
</organism>
<dbReference type="VEuPathDB" id="MicrosporidiaDB:SLOPH_2322"/>
<keyword evidence="2" id="KW-0472">Membrane</keyword>
<dbReference type="Proteomes" id="UP000014978">
    <property type="component" value="Unassembled WGS sequence"/>
</dbReference>
<accession>S7W872</accession>
<gene>
    <name evidence="3" type="ORF">SLOPH_2322</name>
</gene>
<feature type="compositionally biased region" description="Polar residues" evidence="1">
    <location>
        <begin position="134"/>
        <end position="144"/>
    </location>
</feature>
<comment type="caution">
    <text evidence="3">The sequence shown here is derived from an EMBL/GenBank/DDBJ whole genome shotgun (WGS) entry which is preliminary data.</text>
</comment>
<dbReference type="EMBL" id="ATCN01001136">
    <property type="protein sequence ID" value="EPR77927.1"/>
    <property type="molecule type" value="Genomic_DNA"/>
</dbReference>
<feature type="compositionally biased region" description="Polar residues" evidence="1">
    <location>
        <begin position="115"/>
        <end position="126"/>
    </location>
</feature>
<name>S7W872_SPRLO</name>
<dbReference type="AlphaFoldDB" id="S7W872"/>
<proteinExistence type="predicted"/>
<reference evidence="4" key="1">
    <citation type="journal article" date="2013" name="PLoS Genet.">
        <title>The genome of Spraguea lophii and the basis of host-microsporidian interactions.</title>
        <authorList>
            <person name="Campbell S.E."/>
            <person name="Williams T.A."/>
            <person name="Yousuf A."/>
            <person name="Soanes D.M."/>
            <person name="Paszkiewicz K.H."/>
            <person name="Williams B.A.P."/>
        </authorList>
    </citation>
    <scope>NUCLEOTIDE SEQUENCE [LARGE SCALE GENOMIC DNA]</scope>
    <source>
        <strain evidence="4">42_110</strain>
    </source>
</reference>
<dbReference type="InParanoid" id="S7W872"/>
<keyword evidence="2" id="KW-1133">Transmembrane helix</keyword>
<evidence type="ECO:0000256" key="2">
    <source>
        <dbReference type="SAM" id="Phobius"/>
    </source>
</evidence>
<keyword evidence="2" id="KW-0812">Transmembrane</keyword>
<protein>
    <submittedName>
        <fullName evidence="3">Uncharacterized protein</fullName>
    </submittedName>
</protein>
<evidence type="ECO:0000313" key="3">
    <source>
        <dbReference type="EMBL" id="EPR77927.1"/>
    </source>
</evidence>
<feature type="region of interest" description="Disordered" evidence="1">
    <location>
        <begin position="160"/>
        <end position="181"/>
    </location>
</feature>
<feature type="transmembrane region" description="Helical" evidence="2">
    <location>
        <begin position="48"/>
        <end position="71"/>
    </location>
</feature>
<sequence length="200" mass="22977">MVMVWSPSHDHWAKRVYVILSKKNLIINNLKIFNTKYNINTHKMNYKIVLIAIISVLSIGLLIGFIVIILFDGSKQNTEKNISNGKEENSDKENVDKKLPLENNEEQIDNKKNENPTPGDNQQQITFEDDDQEWNSLEESTSKSQLRRSRTSLFDSYIFQQKDNIPDNTPELDKGTPTQGNSVQEALDTFEFLENPSAES</sequence>
<keyword evidence="4" id="KW-1185">Reference proteome</keyword>
<dbReference type="HOGENOM" id="CLU_1367032_0_0_1"/>
<evidence type="ECO:0000256" key="1">
    <source>
        <dbReference type="SAM" id="MobiDB-lite"/>
    </source>
</evidence>